<comment type="caution">
    <text evidence="2">The sequence shown here is derived from an EMBL/GenBank/DDBJ whole genome shotgun (WGS) entry which is preliminary data.</text>
</comment>
<proteinExistence type="predicted"/>
<evidence type="ECO:0000313" key="2">
    <source>
        <dbReference type="EMBL" id="KAH9313698.1"/>
    </source>
</evidence>
<dbReference type="Gene3D" id="3.40.50.620">
    <property type="entry name" value="HUPs"/>
    <property type="match status" value="1"/>
</dbReference>
<dbReference type="PANTHER" id="PTHR31964:SF113">
    <property type="entry name" value="USPA DOMAIN-CONTAINING PROTEIN"/>
    <property type="match status" value="1"/>
</dbReference>
<evidence type="ECO:0000259" key="1">
    <source>
        <dbReference type="Pfam" id="PF00582"/>
    </source>
</evidence>
<dbReference type="AlphaFoldDB" id="A0AA38L4A3"/>
<dbReference type="PRINTS" id="PR01438">
    <property type="entry name" value="UNVRSLSTRESS"/>
</dbReference>
<evidence type="ECO:0000313" key="3">
    <source>
        <dbReference type="Proteomes" id="UP000824469"/>
    </source>
</evidence>
<gene>
    <name evidence="2" type="ORF">KI387_022325</name>
</gene>
<reference evidence="2 3" key="1">
    <citation type="journal article" date="2021" name="Nat. Plants">
        <title>The Taxus genome provides insights into paclitaxel biosynthesis.</title>
        <authorList>
            <person name="Xiong X."/>
            <person name="Gou J."/>
            <person name="Liao Q."/>
            <person name="Li Y."/>
            <person name="Zhou Q."/>
            <person name="Bi G."/>
            <person name="Li C."/>
            <person name="Du R."/>
            <person name="Wang X."/>
            <person name="Sun T."/>
            <person name="Guo L."/>
            <person name="Liang H."/>
            <person name="Lu P."/>
            <person name="Wu Y."/>
            <person name="Zhang Z."/>
            <person name="Ro D.K."/>
            <person name="Shang Y."/>
            <person name="Huang S."/>
            <person name="Yan J."/>
        </authorList>
    </citation>
    <scope>NUCLEOTIDE SEQUENCE [LARGE SCALE GENOMIC DNA]</scope>
    <source>
        <strain evidence="2">Ta-2019</strain>
    </source>
</reference>
<dbReference type="PANTHER" id="PTHR31964">
    <property type="entry name" value="ADENINE NUCLEOTIDE ALPHA HYDROLASES-LIKE SUPERFAMILY PROTEIN"/>
    <property type="match status" value="1"/>
</dbReference>
<sequence length="149" mass="16505">MVAVDESEQSMYALKWVLDNLRPTGSDTLILCHVKRLPVTYGGPGFVLTPEVIAYLEKYEERNAKNIMKKSREICSGSQASYDVKVEEKIVKGDARESLCEAVKKSEADMLVVGSHGYGTIKRALLGSVSDYCAHHAKCPVLIVKKPHH</sequence>
<dbReference type="InterPro" id="IPR006016">
    <property type="entry name" value="UspA"/>
</dbReference>
<dbReference type="InterPro" id="IPR014729">
    <property type="entry name" value="Rossmann-like_a/b/a_fold"/>
</dbReference>
<feature type="domain" description="UspA" evidence="1">
    <location>
        <begin position="1"/>
        <end position="145"/>
    </location>
</feature>
<dbReference type="CDD" id="cd23659">
    <property type="entry name" value="USP_At3g01520-like"/>
    <property type="match status" value="1"/>
</dbReference>
<name>A0AA38L4A3_TAXCH</name>
<dbReference type="InterPro" id="IPR006015">
    <property type="entry name" value="Universal_stress_UspA"/>
</dbReference>
<organism evidence="2 3">
    <name type="scientific">Taxus chinensis</name>
    <name type="common">Chinese yew</name>
    <name type="synonym">Taxus wallichiana var. chinensis</name>
    <dbReference type="NCBI Taxonomy" id="29808"/>
    <lineage>
        <taxon>Eukaryota</taxon>
        <taxon>Viridiplantae</taxon>
        <taxon>Streptophyta</taxon>
        <taxon>Embryophyta</taxon>
        <taxon>Tracheophyta</taxon>
        <taxon>Spermatophyta</taxon>
        <taxon>Pinopsida</taxon>
        <taxon>Pinidae</taxon>
        <taxon>Conifers II</taxon>
        <taxon>Cupressales</taxon>
        <taxon>Taxaceae</taxon>
        <taxon>Taxus</taxon>
    </lineage>
</organism>
<dbReference type="OMA" id="RALDICS"/>
<accession>A0AA38L4A3</accession>
<dbReference type="SUPFAM" id="SSF52402">
    <property type="entry name" value="Adenine nucleotide alpha hydrolases-like"/>
    <property type="match status" value="1"/>
</dbReference>
<dbReference type="Proteomes" id="UP000824469">
    <property type="component" value="Unassembled WGS sequence"/>
</dbReference>
<dbReference type="Pfam" id="PF00582">
    <property type="entry name" value="Usp"/>
    <property type="match status" value="1"/>
</dbReference>
<protein>
    <recommendedName>
        <fullName evidence="1">UspA domain-containing protein</fullName>
    </recommendedName>
</protein>
<keyword evidence="3" id="KW-1185">Reference proteome</keyword>
<dbReference type="EMBL" id="JAHRHJ020000005">
    <property type="protein sequence ID" value="KAH9313698.1"/>
    <property type="molecule type" value="Genomic_DNA"/>
</dbReference>